<dbReference type="Proteomes" id="UP001447188">
    <property type="component" value="Unassembled WGS sequence"/>
</dbReference>
<accession>A0ABR3GYJ8</accession>
<gene>
    <name evidence="2" type="ORF">Q9L58_000347</name>
</gene>
<dbReference type="CDD" id="cd02440">
    <property type="entry name" value="AdoMet_MTases"/>
    <property type="match status" value="1"/>
</dbReference>
<evidence type="ECO:0000313" key="3">
    <source>
        <dbReference type="Proteomes" id="UP001447188"/>
    </source>
</evidence>
<name>A0ABR3GYJ8_9PEZI</name>
<dbReference type="Pfam" id="PF13489">
    <property type="entry name" value="Methyltransf_23"/>
    <property type="match status" value="1"/>
</dbReference>
<feature type="compositionally biased region" description="Acidic residues" evidence="1">
    <location>
        <begin position="45"/>
        <end position="56"/>
    </location>
</feature>
<dbReference type="Gene3D" id="3.40.50.150">
    <property type="entry name" value="Vaccinia Virus protein VP39"/>
    <property type="match status" value="1"/>
</dbReference>
<comment type="caution">
    <text evidence="2">The sequence shown here is derived from an EMBL/GenBank/DDBJ whole genome shotgun (WGS) entry which is preliminary data.</text>
</comment>
<evidence type="ECO:0008006" key="4">
    <source>
        <dbReference type="Google" id="ProtNLM"/>
    </source>
</evidence>
<feature type="region of interest" description="Disordered" evidence="1">
    <location>
        <begin position="37"/>
        <end position="56"/>
    </location>
</feature>
<proteinExistence type="predicted"/>
<dbReference type="SUPFAM" id="SSF53335">
    <property type="entry name" value="S-adenosyl-L-methionine-dependent methyltransferases"/>
    <property type="match status" value="1"/>
</dbReference>
<dbReference type="InterPro" id="IPR029063">
    <property type="entry name" value="SAM-dependent_MTases_sf"/>
</dbReference>
<evidence type="ECO:0000313" key="2">
    <source>
        <dbReference type="EMBL" id="KAL0640676.1"/>
    </source>
</evidence>
<dbReference type="PANTHER" id="PTHR43591">
    <property type="entry name" value="METHYLTRANSFERASE"/>
    <property type="match status" value="1"/>
</dbReference>
<reference evidence="2 3" key="1">
    <citation type="submission" date="2024-02" db="EMBL/GenBank/DDBJ databases">
        <title>Discinaceae phylogenomics.</title>
        <authorList>
            <person name="Dirks A.C."/>
            <person name="James T.Y."/>
        </authorList>
    </citation>
    <scope>NUCLEOTIDE SEQUENCE [LARGE SCALE GENOMIC DNA]</scope>
    <source>
        <strain evidence="2 3">ACD0624</strain>
    </source>
</reference>
<keyword evidence="3" id="KW-1185">Reference proteome</keyword>
<dbReference type="EMBL" id="JBBBZM010000002">
    <property type="protein sequence ID" value="KAL0640676.1"/>
    <property type="molecule type" value="Genomic_DNA"/>
</dbReference>
<evidence type="ECO:0000256" key="1">
    <source>
        <dbReference type="SAM" id="MobiDB-lite"/>
    </source>
</evidence>
<dbReference type="PANTHER" id="PTHR43591:SF24">
    <property type="entry name" value="2-METHOXY-6-POLYPRENYL-1,4-BENZOQUINOL METHYLASE, MITOCHONDRIAL"/>
    <property type="match status" value="1"/>
</dbReference>
<protein>
    <recommendedName>
        <fullName evidence="4">Methyltransferase</fullName>
    </recommendedName>
</protein>
<sequence length="366" mass="41719">MAAAVRSPIAEPAERYEAVNSNGVISADEGEFLDEWDQEERYSQSDEEPSSDDDDDALSEVLSTISLSESITDYVYENGRRYHSYPHASYAFPNDEEEQDRLDLMHHLWNLALGGELFLAPIEHSKIERILDVGTGTGIWAIDVADLLPKAAVIGNDLSPIQPVYVPPNLHFEIDDCEQEWPFPHNYFNLIHIRNLSGAVRDWKKLYAQAFRSLKPGGWIELKDHSKPFDCDDGTLPDDHILRKWCNDFEMAATTAGMTWIMVDQFKRDLSEAGFREVEEKIFKVPLGLWAEEEGERMKEMGIFQREMLVTGAEGLTLAMFTRVLGWKKSEVDVLVANVRRALQDPKIHTYTKFSVTYAQKPLTSN</sequence>
<organism evidence="2 3">
    <name type="scientific">Discina gigas</name>
    <dbReference type="NCBI Taxonomy" id="1032678"/>
    <lineage>
        <taxon>Eukaryota</taxon>
        <taxon>Fungi</taxon>
        <taxon>Dikarya</taxon>
        <taxon>Ascomycota</taxon>
        <taxon>Pezizomycotina</taxon>
        <taxon>Pezizomycetes</taxon>
        <taxon>Pezizales</taxon>
        <taxon>Discinaceae</taxon>
        <taxon>Discina</taxon>
    </lineage>
</organism>